<name>A0A392U8P8_9FABA</name>
<protein>
    <submittedName>
        <fullName evidence="2">Uncharacterized protein</fullName>
    </submittedName>
</protein>
<comment type="caution">
    <text evidence="2">The sequence shown here is derived from an EMBL/GenBank/DDBJ whole genome shotgun (WGS) entry which is preliminary data.</text>
</comment>
<feature type="non-terminal residue" evidence="2">
    <location>
        <position position="70"/>
    </location>
</feature>
<sequence length="70" mass="7970">MAPKRTRIAGSSSSSSRPNRFVDSTKAEHYAVIKTKGIIQERSIDFPVITFLPAMQATAEEYRWMDFNTM</sequence>
<reference evidence="2 3" key="1">
    <citation type="journal article" date="2018" name="Front. Plant Sci.">
        <title>Red Clover (Trifolium pratense) and Zigzag Clover (T. medium) - A Picture of Genomic Similarities and Differences.</title>
        <authorList>
            <person name="Dluhosova J."/>
            <person name="Istvanek J."/>
            <person name="Nedelnik J."/>
            <person name="Repkova J."/>
        </authorList>
    </citation>
    <scope>NUCLEOTIDE SEQUENCE [LARGE SCALE GENOMIC DNA]</scope>
    <source>
        <strain evidence="3">cv. 10/8</strain>
        <tissue evidence="2">Leaf</tissue>
    </source>
</reference>
<dbReference type="Proteomes" id="UP000265520">
    <property type="component" value="Unassembled WGS sequence"/>
</dbReference>
<proteinExistence type="predicted"/>
<organism evidence="2 3">
    <name type="scientific">Trifolium medium</name>
    <dbReference type="NCBI Taxonomy" id="97028"/>
    <lineage>
        <taxon>Eukaryota</taxon>
        <taxon>Viridiplantae</taxon>
        <taxon>Streptophyta</taxon>
        <taxon>Embryophyta</taxon>
        <taxon>Tracheophyta</taxon>
        <taxon>Spermatophyta</taxon>
        <taxon>Magnoliopsida</taxon>
        <taxon>eudicotyledons</taxon>
        <taxon>Gunneridae</taxon>
        <taxon>Pentapetalae</taxon>
        <taxon>rosids</taxon>
        <taxon>fabids</taxon>
        <taxon>Fabales</taxon>
        <taxon>Fabaceae</taxon>
        <taxon>Papilionoideae</taxon>
        <taxon>50 kb inversion clade</taxon>
        <taxon>NPAAA clade</taxon>
        <taxon>Hologalegina</taxon>
        <taxon>IRL clade</taxon>
        <taxon>Trifolieae</taxon>
        <taxon>Trifolium</taxon>
    </lineage>
</organism>
<dbReference type="AlphaFoldDB" id="A0A392U8P8"/>
<evidence type="ECO:0000256" key="1">
    <source>
        <dbReference type="SAM" id="MobiDB-lite"/>
    </source>
</evidence>
<evidence type="ECO:0000313" key="2">
    <source>
        <dbReference type="EMBL" id="MCI69207.1"/>
    </source>
</evidence>
<dbReference type="EMBL" id="LXQA010751331">
    <property type="protein sequence ID" value="MCI69207.1"/>
    <property type="molecule type" value="Genomic_DNA"/>
</dbReference>
<feature type="region of interest" description="Disordered" evidence="1">
    <location>
        <begin position="1"/>
        <end position="22"/>
    </location>
</feature>
<accession>A0A392U8P8</accession>
<evidence type="ECO:0000313" key="3">
    <source>
        <dbReference type="Proteomes" id="UP000265520"/>
    </source>
</evidence>
<keyword evidence="3" id="KW-1185">Reference proteome</keyword>